<dbReference type="RefSeq" id="WP_078829979.1">
    <property type="nucleotide sequence ID" value="NZ_FUWH01000001.1"/>
</dbReference>
<dbReference type="PANTHER" id="PTHR38461">
    <property type="entry name" value="4-DEOXY-L-THREO-5-HEXOSULOSE-URONATE KETOL-ISOMERASE"/>
    <property type="match status" value="1"/>
</dbReference>
<dbReference type="PIRSF" id="PIRSF006625">
    <property type="entry name" value="KduI"/>
    <property type="match status" value="1"/>
</dbReference>
<dbReference type="NCBIfam" id="NF002091">
    <property type="entry name" value="PRK00924.1"/>
    <property type="match status" value="1"/>
</dbReference>
<dbReference type="AlphaFoldDB" id="A0A1T4K3L2"/>
<dbReference type="SUPFAM" id="SSF51182">
    <property type="entry name" value="RmlC-like cupins"/>
    <property type="match status" value="1"/>
</dbReference>
<evidence type="ECO:0000256" key="1">
    <source>
        <dbReference type="ARBA" id="ARBA00000552"/>
    </source>
</evidence>
<feature type="binding site" evidence="6">
    <location>
        <position position="195"/>
    </location>
    <ligand>
        <name>Zn(2+)</name>
        <dbReference type="ChEBI" id="CHEBI:29105"/>
    </ligand>
</feature>
<dbReference type="PANTHER" id="PTHR38461:SF1">
    <property type="entry name" value="4-DEOXY-L-THREO-5-HEXOSULOSE-URONATE KETOL-ISOMERASE"/>
    <property type="match status" value="1"/>
</dbReference>
<comment type="function">
    <text evidence="6">Catalyzes the isomerization of 5-dehydro-4-deoxy-D-glucuronate to 3-deoxy-D-glycero-2,5-hexodiulosonate.</text>
</comment>
<comment type="catalytic activity">
    <reaction evidence="1 6">
        <text>5-dehydro-4-deoxy-D-glucuronate = 3-deoxy-D-glycero-2,5-hexodiulosonate</text>
        <dbReference type="Rhea" id="RHEA:23896"/>
        <dbReference type="ChEBI" id="CHEBI:17117"/>
        <dbReference type="ChEBI" id="CHEBI:29071"/>
        <dbReference type="EC" id="5.3.1.17"/>
    </reaction>
</comment>
<keyword evidence="4 6" id="KW-0862">Zinc</keyword>
<evidence type="ECO:0000256" key="2">
    <source>
        <dbReference type="ARBA" id="ARBA00008086"/>
    </source>
</evidence>
<dbReference type="GO" id="GO:0042840">
    <property type="term" value="P:D-glucuronate catabolic process"/>
    <property type="evidence" value="ECO:0007669"/>
    <property type="project" value="TreeGrafter"/>
</dbReference>
<dbReference type="CDD" id="cd20294">
    <property type="entry name" value="cupin_KduI_N"/>
    <property type="match status" value="1"/>
</dbReference>
<dbReference type="Gene3D" id="2.60.120.10">
    <property type="entry name" value="Jelly Rolls"/>
    <property type="match status" value="1"/>
</dbReference>
<dbReference type="GO" id="GO:0019698">
    <property type="term" value="P:D-galacturonate catabolic process"/>
    <property type="evidence" value="ECO:0007669"/>
    <property type="project" value="TreeGrafter"/>
</dbReference>
<comment type="similarity">
    <text evidence="2 6">Belongs to the KduI family.</text>
</comment>
<dbReference type="InterPro" id="IPR027449">
    <property type="entry name" value="KduI_N"/>
</dbReference>
<proteinExistence type="inferred from homology"/>
<evidence type="ECO:0000256" key="3">
    <source>
        <dbReference type="ARBA" id="ARBA00022723"/>
    </source>
</evidence>
<dbReference type="OrthoDB" id="9770644at2"/>
<organism evidence="7 8">
    <name type="scientific">Sediminibacterium ginsengisoli</name>
    <dbReference type="NCBI Taxonomy" id="413434"/>
    <lineage>
        <taxon>Bacteria</taxon>
        <taxon>Pseudomonadati</taxon>
        <taxon>Bacteroidota</taxon>
        <taxon>Chitinophagia</taxon>
        <taxon>Chitinophagales</taxon>
        <taxon>Chitinophagaceae</taxon>
        <taxon>Sediminibacterium</taxon>
    </lineage>
</organism>
<evidence type="ECO:0000256" key="5">
    <source>
        <dbReference type="ARBA" id="ARBA00023235"/>
    </source>
</evidence>
<dbReference type="Pfam" id="PF04962">
    <property type="entry name" value="KduI"/>
    <property type="match status" value="1"/>
</dbReference>
<dbReference type="InterPro" id="IPR007045">
    <property type="entry name" value="KduI"/>
</dbReference>
<reference evidence="7 8" key="1">
    <citation type="submission" date="2017-02" db="EMBL/GenBank/DDBJ databases">
        <authorList>
            <person name="Peterson S.W."/>
        </authorList>
    </citation>
    <scope>NUCLEOTIDE SEQUENCE [LARGE SCALE GENOMIC DNA]</scope>
    <source>
        <strain evidence="7 8">DSM 22335</strain>
    </source>
</reference>
<dbReference type="Gene3D" id="2.60.120.520">
    <property type="entry name" value="pectin degrading enzyme 5-keto 4- deoxyuronate isomerase, domain 1"/>
    <property type="match status" value="1"/>
</dbReference>
<dbReference type="HAMAP" id="MF_00687">
    <property type="entry name" value="KduI"/>
    <property type="match status" value="1"/>
</dbReference>
<keyword evidence="5 6" id="KW-0413">Isomerase</keyword>
<dbReference type="STRING" id="413434.SAMN04488132_101426"/>
<dbReference type="GO" id="GO:0008270">
    <property type="term" value="F:zinc ion binding"/>
    <property type="evidence" value="ECO:0007669"/>
    <property type="project" value="UniProtKB-UniRule"/>
</dbReference>
<feature type="binding site" evidence="6">
    <location>
        <position position="200"/>
    </location>
    <ligand>
        <name>Zn(2+)</name>
        <dbReference type="ChEBI" id="CHEBI:29105"/>
    </ligand>
</feature>
<evidence type="ECO:0000256" key="4">
    <source>
        <dbReference type="ARBA" id="ARBA00022833"/>
    </source>
</evidence>
<dbReference type="InterPro" id="IPR011051">
    <property type="entry name" value="RmlC_Cupin_sf"/>
</dbReference>
<accession>A0A1T4K3L2</accession>
<dbReference type="CDD" id="cd20491">
    <property type="entry name" value="cupin_KduI_C"/>
    <property type="match status" value="1"/>
</dbReference>
<dbReference type="Proteomes" id="UP000190888">
    <property type="component" value="Unassembled WGS sequence"/>
</dbReference>
<sequence length="275" mass="30622">MEIRFQNSPKEVKGMSTQELRGNFLVQELMQQDAVKLVYSHYDRVITGGVAPKAGASIALPNEAELRADYFLERRELGIINVGGTGTVTADGTTYTLNKLDCLYLGKGTREVAFSSNDGSARFFLLSAPAHHTYPNSLMTKEQASPVALGSAATSNQRTIYKYIHQEGIQSCQLVMGLTVLEQGSVWNSVPPHTHTRRMEVYFYFDVPEEQRVFHFMGEPQETRHLVMNNHEAVISAPWSVHFGSGTSNYAFIWAMAGENYTFTDMDPAPIATLL</sequence>
<feature type="binding site" evidence="6">
    <location>
        <position position="193"/>
    </location>
    <ligand>
        <name>Zn(2+)</name>
        <dbReference type="ChEBI" id="CHEBI:29105"/>
    </ligand>
</feature>
<protein>
    <recommendedName>
        <fullName evidence="6">4-deoxy-L-threo-5-hexosulose-uronate ketol-isomerase</fullName>
        <ecNumber evidence="6">5.3.1.17</ecNumber>
    </recommendedName>
    <alternativeName>
        <fullName evidence="6">5-keto-4-deoxyuronate isomerase</fullName>
    </alternativeName>
    <alternativeName>
        <fullName evidence="6">DKI isomerase</fullName>
    </alternativeName>
</protein>
<evidence type="ECO:0000256" key="6">
    <source>
        <dbReference type="HAMAP-Rule" id="MF_00687"/>
    </source>
</evidence>
<dbReference type="InterPro" id="IPR021120">
    <property type="entry name" value="KduI/IolB_isomerase"/>
</dbReference>
<comment type="cofactor">
    <cofactor evidence="6">
        <name>Zn(2+)</name>
        <dbReference type="ChEBI" id="CHEBI:29105"/>
    </cofactor>
    <text evidence="6">Binds 1 zinc ion per subunit.</text>
</comment>
<name>A0A1T4K3L2_9BACT</name>
<keyword evidence="3 6" id="KW-0479">Metal-binding</keyword>
<dbReference type="GO" id="GO:0045490">
    <property type="term" value="P:pectin catabolic process"/>
    <property type="evidence" value="ECO:0007669"/>
    <property type="project" value="UniProtKB-UniRule"/>
</dbReference>
<evidence type="ECO:0000313" key="7">
    <source>
        <dbReference type="EMBL" id="SJZ37026.1"/>
    </source>
</evidence>
<dbReference type="UniPathway" id="UPA00545">
    <property type="reaction ID" value="UER00826"/>
</dbReference>
<dbReference type="EMBL" id="FUWH01000001">
    <property type="protein sequence ID" value="SJZ37026.1"/>
    <property type="molecule type" value="Genomic_DNA"/>
</dbReference>
<gene>
    <name evidence="6" type="primary">kduI</name>
    <name evidence="7" type="ORF">SAMN04488132_101426</name>
</gene>
<feature type="binding site" evidence="6">
    <location>
        <position position="242"/>
    </location>
    <ligand>
        <name>Zn(2+)</name>
        <dbReference type="ChEBI" id="CHEBI:29105"/>
    </ligand>
</feature>
<keyword evidence="8" id="KW-1185">Reference proteome</keyword>
<evidence type="ECO:0000313" key="8">
    <source>
        <dbReference type="Proteomes" id="UP000190888"/>
    </source>
</evidence>
<dbReference type="GO" id="GO:0008697">
    <property type="term" value="F:4-deoxy-L-threo-5-hexosulose-uronate ketol-isomerase activity"/>
    <property type="evidence" value="ECO:0007669"/>
    <property type="project" value="UniProtKB-UniRule"/>
</dbReference>
<dbReference type="EC" id="5.3.1.17" evidence="6"/>
<comment type="pathway">
    <text evidence="6">Glycan metabolism; pectin degradation; 2-dehydro-3-deoxy-D-gluconate from pectin: step 4/5.</text>
</comment>
<dbReference type="InterPro" id="IPR014710">
    <property type="entry name" value="RmlC-like_jellyroll"/>
</dbReference>